<name>A0ABU9L574_9FLAO</name>
<gene>
    <name evidence="4" type="ORF">AABB81_13170</name>
</gene>
<protein>
    <recommendedName>
        <fullName evidence="6">Peptidase M61 catalytic domain-containing protein</fullName>
    </recommendedName>
</protein>
<comment type="caution">
    <text evidence="4">The sequence shown here is derived from an EMBL/GenBank/DDBJ whole genome shotgun (WGS) entry which is preliminary data.</text>
</comment>
<sequence>MFKSVALLKIPCCFLIIHLFSSLTATSQNRPVPASYTIQIDKDSPKIAFVECVLEVQDSLLFMSDTGANQFPSRWAAFIHHLEAKTLDERRIEIDTLTGAQWKIHSPNGSKVRLTYEVHLDHENYKWSGGVDGAAYARDWGVFYTGRSLFVMSNARKENIKVNFIIPNEWKVSTPWKPSNNNGLEYITFNKTELSDSMFFAGIHEEFIIKRGDFELVFAFGGEEILAQKKSFMDMAEDVLDYYIELMGGVPNPSPDNPFKKAIVIMNSSSITDGEVIGNNISILLEKDGDEMSQLLGRFIFAHEFFHLWNGKSFAPEGDDCEWFKEGITNYYTLKSLFHIGYLNEQAFLKVLNEFFYKRYHNDDGVGRLSMTQGEEKHDHWGLIYCGGFFTGIAQDMIIRSSTDNEKSIDDVMRTLFKKYGGTDMGYSLEELQFLMSKASGSDQTEFFETYVKGVKRIPLADYLNLGGFSATEENGEILIVVKENRNAMEKQMNEGLFGVK</sequence>
<evidence type="ECO:0000313" key="4">
    <source>
        <dbReference type="EMBL" id="MEL4456854.1"/>
    </source>
</evidence>
<evidence type="ECO:0008006" key="6">
    <source>
        <dbReference type="Google" id="ProtNLM"/>
    </source>
</evidence>
<evidence type="ECO:0000256" key="1">
    <source>
        <dbReference type="SAM" id="SignalP"/>
    </source>
</evidence>
<reference evidence="4 5" key="1">
    <citation type="submission" date="2024-04" db="EMBL/GenBank/DDBJ databases">
        <title>whole genome sequencing of Lutimonas vermicola strain IMCC1616.</title>
        <authorList>
            <person name="Bae S.S."/>
        </authorList>
    </citation>
    <scope>NUCLEOTIDE SEQUENCE [LARGE SCALE GENOMIC DNA]</scope>
    <source>
        <strain evidence="4 5">IMCC1616</strain>
    </source>
</reference>
<accession>A0ABU9L574</accession>
<dbReference type="Pfam" id="PF05299">
    <property type="entry name" value="Peptidase_M61"/>
    <property type="match status" value="1"/>
</dbReference>
<feature type="signal peptide" evidence="1">
    <location>
        <begin position="1"/>
        <end position="27"/>
    </location>
</feature>
<dbReference type="Gene3D" id="2.60.40.3650">
    <property type="match status" value="1"/>
</dbReference>
<proteinExistence type="predicted"/>
<organism evidence="4 5">
    <name type="scientific">Lutimonas vermicola</name>
    <dbReference type="NCBI Taxonomy" id="414288"/>
    <lineage>
        <taxon>Bacteria</taxon>
        <taxon>Pseudomonadati</taxon>
        <taxon>Bacteroidota</taxon>
        <taxon>Flavobacteriia</taxon>
        <taxon>Flavobacteriales</taxon>
        <taxon>Flavobacteriaceae</taxon>
        <taxon>Lutimonas</taxon>
    </lineage>
</organism>
<evidence type="ECO:0000259" key="3">
    <source>
        <dbReference type="Pfam" id="PF17899"/>
    </source>
</evidence>
<keyword evidence="5" id="KW-1185">Reference proteome</keyword>
<dbReference type="InterPro" id="IPR007963">
    <property type="entry name" value="Peptidase_M61_catalytic"/>
</dbReference>
<evidence type="ECO:0000313" key="5">
    <source>
        <dbReference type="Proteomes" id="UP001474120"/>
    </source>
</evidence>
<evidence type="ECO:0000259" key="2">
    <source>
        <dbReference type="Pfam" id="PF05299"/>
    </source>
</evidence>
<dbReference type="SUPFAM" id="SSF55486">
    <property type="entry name" value="Metalloproteases ('zincins'), catalytic domain"/>
    <property type="match status" value="1"/>
</dbReference>
<dbReference type="RefSeq" id="WP_342161019.1">
    <property type="nucleotide sequence ID" value="NZ_JBCDNA010000003.1"/>
</dbReference>
<dbReference type="InterPro" id="IPR027268">
    <property type="entry name" value="Peptidase_M4/M1_CTD_sf"/>
</dbReference>
<dbReference type="InterPro" id="IPR040756">
    <property type="entry name" value="Peptidase_M61_N"/>
</dbReference>
<dbReference type="EMBL" id="JBCDNA010000003">
    <property type="protein sequence ID" value="MEL4456854.1"/>
    <property type="molecule type" value="Genomic_DNA"/>
</dbReference>
<feature type="domain" description="Peptidase M61 N-terminal" evidence="3">
    <location>
        <begin position="76"/>
        <end position="197"/>
    </location>
</feature>
<keyword evidence="1" id="KW-0732">Signal</keyword>
<dbReference type="Gene3D" id="1.10.390.10">
    <property type="entry name" value="Neutral Protease Domain 2"/>
    <property type="match status" value="1"/>
</dbReference>
<dbReference type="Proteomes" id="UP001474120">
    <property type="component" value="Unassembled WGS sequence"/>
</dbReference>
<feature type="chain" id="PRO_5046906941" description="Peptidase M61 catalytic domain-containing protein" evidence="1">
    <location>
        <begin position="28"/>
        <end position="501"/>
    </location>
</feature>
<feature type="domain" description="Peptidase M61 catalytic" evidence="2">
    <location>
        <begin position="300"/>
        <end position="372"/>
    </location>
</feature>
<dbReference type="Pfam" id="PF17899">
    <property type="entry name" value="Peptidase_M61_N"/>
    <property type="match status" value="1"/>
</dbReference>